<organism evidence="5">
    <name type="scientific">Pseudomonas marincola</name>
    <dbReference type="NCBI Taxonomy" id="437900"/>
    <lineage>
        <taxon>Bacteria</taxon>
        <taxon>Pseudomonadati</taxon>
        <taxon>Pseudomonadota</taxon>
        <taxon>Gammaproteobacteria</taxon>
        <taxon>Pseudomonadales</taxon>
        <taxon>Pseudomonadaceae</taxon>
        <taxon>Pseudomonas</taxon>
    </lineage>
</organism>
<dbReference type="Pfam" id="PF12625">
    <property type="entry name" value="Arabinose_bd"/>
    <property type="match status" value="1"/>
</dbReference>
<evidence type="ECO:0000313" key="5">
    <source>
        <dbReference type="EMBL" id="VEV98899.1"/>
    </source>
</evidence>
<dbReference type="AlphaFoldDB" id="A0A653E840"/>
<keyword evidence="1" id="KW-0805">Transcription regulation</keyword>
<dbReference type="GO" id="GO:0005829">
    <property type="term" value="C:cytosol"/>
    <property type="evidence" value="ECO:0007669"/>
    <property type="project" value="TreeGrafter"/>
</dbReference>
<dbReference type="Gene3D" id="1.10.10.60">
    <property type="entry name" value="Homeodomain-like"/>
    <property type="match status" value="1"/>
</dbReference>
<accession>A0A653E840</accession>
<evidence type="ECO:0000256" key="1">
    <source>
        <dbReference type="ARBA" id="ARBA00023015"/>
    </source>
</evidence>
<dbReference type="InterPro" id="IPR018060">
    <property type="entry name" value="HTH_AraC"/>
</dbReference>
<dbReference type="SUPFAM" id="SSF46689">
    <property type="entry name" value="Homeodomain-like"/>
    <property type="match status" value="1"/>
</dbReference>
<evidence type="ECO:0000256" key="2">
    <source>
        <dbReference type="ARBA" id="ARBA00023125"/>
    </source>
</evidence>
<gene>
    <name evidence="5" type="ORF">PMYSY11_3855</name>
</gene>
<name>A0A653E840_9PSED</name>
<dbReference type="GO" id="GO:0003700">
    <property type="term" value="F:DNA-binding transcription factor activity"/>
    <property type="evidence" value="ECO:0007669"/>
    <property type="project" value="InterPro"/>
</dbReference>
<reference evidence="5" key="1">
    <citation type="submission" date="2019-02" db="EMBL/GenBank/DDBJ databases">
        <authorList>
            <consortium name="Genoscope - CEA"/>
            <person name="William W."/>
        </authorList>
    </citation>
    <scope>NUCLEOTIDE SEQUENCE [LARGE SCALE GENOMIC DNA]</scope>
    <source>
        <strain evidence="5">YSy11</strain>
    </source>
</reference>
<sequence length="341" mass="38815">MSISKGTISIRLVNEALHEWQTAGHPVTALLERAGIASELLDKPFSRVTAKQYAQLWLALAQEMDDEFFGMNPRRMKVGSFAFLARTAVKEPTLEGALREIVRFLRLVMDDFKVETQISGGMLELSVATAGEPPRRAFTYFTLWMIVHGLMCWLVGRRIAIIAIDLQCAKPDYIEDYRVMFSDNLRFNQPRSRLLLNTDCLDFAIRRTPEELSEFLHTSPQGILVRYRDSQSYAARIKAYLRGQKPDRWPDIEAVAAHFFISPATLRRKLAHEGQSFQSLKDHVRRDLAISRLNKGEQNYAELAYALGYADSSAFYKAFKKWTGTTPGQYCAMVFGSGEHS</sequence>
<dbReference type="InterPro" id="IPR032687">
    <property type="entry name" value="AraC-type_N"/>
</dbReference>
<dbReference type="Pfam" id="PF12833">
    <property type="entry name" value="HTH_18"/>
    <property type="match status" value="1"/>
</dbReference>
<dbReference type="PANTHER" id="PTHR47894">
    <property type="entry name" value="HTH-TYPE TRANSCRIPTIONAL REGULATOR GADX"/>
    <property type="match status" value="1"/>
</dbReference>
<keyword evidence="2" id="KW-0238">DNA-binding</keyword>
<protein>
    <submittedName>
        <fullName evidence="5">AraC family transcriptional regulator</fullName>
    </submittedName>
</protein>
<evidence type="ECO:0000256" key="3">
    <source>
        <dbReference type="ARBA" id="ARBA00023163"/>
    </source>
</evidence>
<dbReference type="SMART" id="SM00342">
    <property type="entry name" value="HTH_ARAC"/>
    <property type="match status" value="1"/>
</dbReference>
<dbReference type="PROSITE" id="PS01124">
    <property type="entry name" value="HTH_ARAC_FAMILY_2"/>
    <property type="match status" value="1"/>
</dbReference>
<dbReference type="RefSeq" id="WP_150549195.1">
    <property type="nucleotide sequence ID" value="NZ_LR215729.2"/>
</dbReference>
<dbReference type="PANTHER" id="PTHR47894:SF1">
    <property type="entry name" value="HTH-TYPE TRANSCRIPTIONAL REGULATOR VQSM"/>
    <property type="match status" value="1"/>
</dbReference>
<dbReference type="EMBL" id="LR215729">
    <property type="protein sequence ID" value="VEV98899.1"/>
    <property type="molecule type" value="Genomic_DNA"/>
</dbReference>
<dbReference type="InterPro" id="IPR009057">
    <property type="entry name" value="Homeodomain-like_sf"/>
</dbReference>
<proteinExistence type="predicted"/>
<dbReference type="GO" id="GO:0000976">
    <property type="term" value="F:transcription cis-regulatory region binding"/>
    <property type="evidence" value="ECO:0007669"/>
    <property type="project" value="TreeGrafter"/>
</dbReference>
<feature type="domain" description="HTH araC/xylS-type" evidence="4">
    <location>
        <begin position="235"/>
        <end position="333"/>
    </location>
</feature>
<evidence type="ECO:0000259" key="4">
    <source>
        <dbReference type="PROSITE" id="PS01124"/>
    </source>
</evidence>
<keyword evidence="3" id="KW-0804">Transcription</keyword>